<dbReference type="InterPro" id="IPR000048">
    <property type="entry name" value="IQ_motif_EF-hand-BS"/>
</dbReference>
<protein>
    <submittedName>
        <fullName evidence="6">Uncharacterized protein</fullName>
    </submittedName>
</protein>
<dbReference type="OrthoDB" id="549516at2759"/>
<evidence type="ECO:0000313" key="7">
    <source>
        <dbReference type="Proteomes" id="UP000708148"/>
    </source>
</evidence>
<feature type="compositionally biased region" description="Basic and acidic residues" evidence="5">
    <location>
        <begin position="535"/>
        <end position="557"/>
    </location>
</feature>
<feature type="compositionally biased region" description="Low complexity" evidence="5">
    <location>
        <begin position="404"/>
        <end position="416"/>
    </location>
</feature>
<dbReference type="Gene3D" id="1.20.5.190">
    <property type="match status" value="2"/>
</dbReference>
<name>A0A8S1IPD8_9CHLO</name>
<feature type="region of interest" description="Disordered" evidence="5">
    <location>
        <begin position="256"/>
        <end position="292"/>
    </location>
</feature>
<keyword evidence="3" id="KW-0677">Repeat</keyword>
<evidence type="ECO:0000256" key="3">
    <source>
        <dbReference type="ARBA" id="ARBA00022737"/>
    </source>
</evidence>
<evidence type="ECO:0000256" key="5">
    <source>
        <dbReference type="SAM" id="MobiDB-lite"/>
    </source>
</evidence>
<comment type="subcellular location">
    <subcellularLocation>
        <location evidence="1">Cytoplasm</location>
    </subcellularLocation>
</comment>
<accession>A0A8S1IPD8</accession>
<feature type="compositionally biased region" description="Basic and acidic residues" evidence="5">
    <location>
        <begin position="264"/>
        <end position="287"/>
    </location>
</feature>
<feature type="region of interest" description="Disordered" evidence="5">
    <location>
        <begin position="769"/>
        <end position="788"/>
    </location>
</feature>
<gene>
    <name evidence="6" type="ORF">OSTQU699_LOCUS2012</name>
</gene>
<dbReference type="GO" id="GO:0051295">
    <property type="term" value="P:establishment of meiotic spindle localization"/>
    <property type="evidence" value="ECO:0007669"/>
    <property type="project" value="TreeGrafter"/>
</dbReference>
<sequence length="936" mass="99682">NRKLSTLVQKSERRAHALQQVMERRDEDRRAATEGLARENERLKAERNAIALALAAIALQSMGGENADPADVIMDVEAAEFDGQEPIPRSPSVWLQLKYEIDDEGNLTSFSKSKGSRVRPFDGDGARGVAALVQHVARLYNQRTQLRSHQMSVLREHQKMAQAVRQADKEYMDMHAMMDDFEAEVKKMESQWSVPPIFNDAGARDASLTGRLHTAHRALSMLSLALSGREEELNEARAKVLELRFYRELHGKGMYESRQTAGGHGDHGKSTDGGKRRDEVGDARGEVGEQGIGLEDCEVRTKEENRGMDFGAFGPKQEGASRGGNALPGELAMGNGAQQKTFGSQEEALVQPMEERLGEAAGKELTCRERKEDAATKIQARFRGNRARTLCRSKQVTGVRGDQVGEASSSEVSVDGEGVREQGEGGEKRGLDSDIGAGVREGAKDGERRGENEGAAAVKIQAGFRGHRARKEAALRREGVRRADAAGTVQAHYRGHRARKSVAGMREEKKAREEGAATKIQTHVRGRQARARVADMRSRRLASEVRETRASPERESPEESIEVGLRASPSGTVSVVLSDGSLVDVGLTTSPSGTVSMRLSERATKKAKREAGEADGVSKGNENTDCVSKEAGAPENVSKKTGEPVGGECKDAGVGVGLVATPSGNVSVTLTDKYAHEPPVDEQPSSAPTGDERGRADHTETRSEPEKASGEGAPPVESNVEATLVDAANGASDGEAEGSDACGQNVAAHLGITRSGNVTVELSDQRDSNILNAPISDEDRRNPSVTENAGGAVGVHLGVTQSGNVTVGLLDGPEGNIRDAPSSVDDSRHAQAIENPSGSIGVRLGVTQSGIVSVKLSDQNVEETLDAARSGEQHEPATLSAEESPPGQELGAEEERPAGLSEEQMATAEGDVEKDAARAQVDGVGMGIPGSLHVPH</sequence>
<evidence type="ECO:0000313" key="6">
    <source>
        <dbReference type="EMBL" id="CAD7696651.1"/>
    </source>
</evidence>
<dbReference type="SMART" id="SM00015">
    <property type="entry name" value="IQ"/>
    <property type="match status" value="4"/>
</dbReference>
<feature type="compositionally biased region" description="Basic and acidic residues" evidence="5">
    <location>
        <begin position="441"/>
        <end position="452"/>
    </location>
</feature>
<feature type="non-terminal residue" evidence="6">
    <location>
        <position position="1"/>
    </location>
</feature>
<feature type="compositionally biased region" description="Basic and acidic residues" evidence="5">
    <location>
        <begin position="599"/>
        <end position="612"/>
    </location>
</feature>
<evidence type="ECO:0000256" key="1">
    <source>
        <dbReference type="ARBA" id="ARBA00004496"/>
    </source>
</evidence>
<reference evidence="6" key="1">
    <citation type="submission" date="2020-12" db="EMBL/GenBank/DDBJ databases">
        <authorList>
            <person name="Iha C."/>
        </authorList>
    </citation>
    <scope>NUCLEOTIDE SEQUENCE</scope>
</reference>
<comment type="caution">
    <text evidence="6">The sequence shown here is derived from an EMBL/GenBank/DDBJ whole genome shotgun (WGS) entry which is preliminary data.</text>
</comment>
<feature type="region of interest" description="Disordered" evidence="5">
    <location>
        <begin position="535"/>
        <end position="565"/>
    </location>
</feature>
<evidence type="ECO:0000256" key="2">
    <source>
        <dbReference type="ARBA" id="ARBA00022490"/>
    </source>
</evidence>
<proteinExistence type="predicted"/>
<dbReference type="GO" id="GO:0000922">
    <property type="term" value="C:spindle pole"/>
    <property type="evidence" value="ECO:0007669"/>
    <property type="project" value="TreeGrafter"/>
</dbReference>
<keyword evidence="4" id="KW-0112">Calmodulin-binding</keyword>
<feature type="compositionally biased region" description="Basic and acidic residues" evidence="5">
    <location>
        <begin position="690"/>
        <end position="709"/>
    </location>
</feature>
<organism evidence="6 7">
    <name type="scientific">Ostreobium quekettii</name>
    <dbReference type="NCBI Taxonomy" id="121088"/>
    <lineage>
        <taxon>Eukaryota</taxon>
        <taxon>Viridiplantae</taxon>
        <taxon>Chlorophyta</taxon>
        <taxon>core chlorophytes</taxon>
        <taxon>Ulvophyceae</taxon>
        <taxon>TCBD clade</taxon>
        <taxon>Bryopsidales</taxon>
        <taxon>Ostreobineae</taxon>
        <taxon>Ostreobiaceae</taxon>
        <taxon>Ostreobium</taxon>
    </lineage>
</organism>
<dbReference type="GO" id="GO:0005737">
    <property type="term" value="C:cytoplasm"/>
    <property type="evidence" value="ECO:0007669"/>
    <property type="project" value="UniProtKB-SubCell"/>
</dbReference>
<feature type="region of interest" description="Disordered" evidence="5">
    <location>
        <begin position="399"/>
        <end position="454"/>
    </location>
</feature>
<dbReference type="PROSITE" id="PS50096">
    <property type="entry name" value="IQ"/>
    <property type="match status" value="4"/>
</dbReference>
<dbReference type="PANTHER" id="PTHR22706:SF1">
    <property type="entry name" value="ASSEMBLY FACTOR FOR SPINDLE MICROTUBULES"/>
    <property type="match status" value="1"/>
</dbReference>
<dbReference type="EMBL" id="CAJHUC010000521">
    <property type="protein sequence ID" value="CAD7696651.1"/>
    <property type="molecule type" value="Genomic_DNA"/>
</dbReference>
<dbReference type="GO" id="GO:0005516">
    <property type="term" value="F:calmodulin binding"/>
    <property type="evidence" value="ECO:0007669"/>
    <property type="project" value="UniProtKB-KW"/>
</dbReference>
<dbReference type="Pfam" id="PF00612">
    <property type="entry name" value="IQ"/>
    <property type="match status" value="4"/>
</dbReference>
<dbReference type="GO" id="GO:0000278">
    <property type="term" value="P:mitotic cell cycle"/>
    <property type="evidence" value="ECO:0007669"/>
    <property type="project" value="TreeGrafter"/>
</dbReference>
<dbReference type="InterPro" id="IPR051185">
    <property type="entry name" value="ASPM"/>
</dbReference>
<dbReference type="AlphaFoldDB" id="A0A8S1IPD8"/>
<evidence type="ECO:0000256" key="4">
    <source>
        <dbReference type="ARBA" id="ARBA00022860"/>
    </source>
</evidence>
<feature type="compositionally biased region" description="Basic and acidic residues" evidence="5">
    <location>
        <begin position="417"/>
        <end position="432"/>
    </location>
</feature>
<dbReference type="PANTHER" id="PTHR22706">
    <property type="entry name" value="ASSEMBLY FACTOR FOR SPINDLE MICROTUBULES"/>
    <property type="match status" value="1"/>
</dbReference>
<keyword evidence="7" id="KW-1185">Reference proteome</keyword>
<dbReference type="Proteomes" id="UP000708148">
    <property type="component" value="Unassembled WGS sequence"/>
</dbReference>
<feature type="compositionally biased region" description="Basic and acidic residues" evidence="5">
    <location>
        <begin position="505"/>
        <end position="514"/>
    </location>
</feature>
<dbReference type="CDD" id="cd23767">
    <property type="entry name" value="IQCD"/>
    <property type="match status" value="2"/>
</dbReference>
<dbReference type="GO" id="GO:0007051">
    <property type="term" value="P:spindle organization"/>
    <property type="evidence" value="ECO:0007669"/>
    <property type="project" value="TreeGrafter"/>
</dbReference>
<feature type="region of interest" description="Disordered" evidence="5">
    <location>
        <begin position="599"/>
        <end position="741"/>
    </location>
</feature>
<keyword evidence="2" id="KW-0963">Cytoplasm</keyword>
<feature type="region of interest" description="Disordered" evidence="5">
    <location>
        <begin position="492"/>
        <end position="514"/>
    </location>
</feature>
<feature type="region of interest" description="Disordered" evidence="5">
    <location>
        <begin position="863"/>
        <end position="936"/>
    </location>
</feature>